<name>A0ABX0VZK2_9RHOB</name>
<dbReference type="Gene3D" id="3.40.50.720">
    <property type="entry name" value="NAD(P)-binding Rossmann-like Domain"/>
    <property type="match status" value="1"/>
</dbReference>
<dbReference type="PANTHER" id="PTHR43639:SF1">
    <property type="entry name" value="SHORT-CHAIN DEHYDROGENASE_REDUCTASE FAMILY PROTEIN"/>
    <property type="match status" value="1"/>
</dbReference>
<dbReference type="RefSeq" id="WP_167638886.1">
    <property type="nucleotide sequence ID" value="NZ_JAATOP010000010.1"/>
</dbReference>
<dbReference type="PRINTS" id="PR00081">
    <property type="entry name" value="GDHRDH"/>
</dbReference>
<dbReference type="PRINTS" id="PR00080">
    <property type="entry name" value="SDRFAMILY"/>
</dbReference>
<keyword evidence="2" id="KW-0560">Oxidoreductase</keyword>
<evidence type="ECO:0000313" key="4">
    <source>
        <dbReference type="Proteomes" id="UP000709466"/>
    </source>
</evidence>
<sequence length="255" mass="26923">MTTSEQKIAIITGASRGLGRSAAIALARRGVDVIGTYHTNAQAAEETKAEIEALGSRAVMIQLDTSDTGGFADFAETVTTHLSEIWQRSSFDYLVNNAGTGMHKAFTDTTEDEFDALMNIHFKGVYFLTQKLLPLMADGGRIVNISSGLARFAAPGASAYAAMKGAVEVLTRYLAKELGERRIAVNTVAPGAIATDFNGGGVRDNAQVNQWAAGVTALGRAGEADDIGPAIAALLSEDNRWVNAQRIEISGGMLI</sequence>
<evidence type="ECO:0000313" key="3">
    <source>
        <dbReference type="EMBL" id="NIY73505.1"/>
    </source>
</evidence>
<dbReference type="InterPro" id="IPR036291">
    <property type="entry name" value="NAD(P)-bd_dom_sf"/>
</dbReference>
<dbReference type="EMBL" id="JAATOP010000010">
    <property type="protein sequence ID" value="NIY73505.1"/>
    <property type="molecule type" value="Genomic_DNA"/>
</dbReference>
<comment type="caution">
    <text evidence="3">The sequence shown here is derived from an EMBL/GenBank/DDBJ whole genome shotgun (WGS) entry which is preliminary data.</text>
</comment>
<evidence type="ECO:0000256" key="1">
    <source>
        <dbReference type="ARBA" id="ARBA00006484"/>
    </source>
</evidence>
<proteinExistence type="inferred from homology"/>
<dbReference type="Proteomes" id="UP000709466">
    <property type="component" value="Unassembled WGS sequence"/>
</dbReference>
<evidence type="ECO:0000256" key="2">
    <source>
        <dbReference type="ARBA" id="ARBA00023002"/>
    </source>
</evidence>
<dbReference type="InterPro" id="IPR002347">
    <property type="entry name" value="SDR_fam"/>
</dbReference>
<reference evidence="3 4" key="1">
    <citation type="submission" date="2020-03" db="EMBL/GenBank/DDBJ databases">
        <title>Bacterial isolates of synthetic phycosphere.</title>
        <authorList>
            <person name="Fu H."/>
            <person name="Moran M.A."/>
        </authorList>
    </citation>
    <scope>NUCLEOTIDE SEQUENCE [LARGE SCALE GENOMIC DNA]</scope>
    <source>
        <strain evidence="3 4">HF1</strain>
    </source>
</reference>
<gene>
    <name evidence="3" type="ORF">HCZ30_13820</name>
</gene>
<dbReference type="PANTHER" id="PTHR43639">
    <property type="entry name" value="OXIDOREDUCTASE, SHORT-CHAIN DEHYDROGENASE/REDUCTASE FAMILY (AFU_ORTHOLOGUE AFUA_5G02870)"/>
    <property type="match status" value="1"/>
</dbReference>
<keyword evidence="4" id="KW-1185">Reference proteome</keyword>
<comment type="similarity">
    <text evidence="1">Belongs to the short-chain dehydrogenases/reductases (SDR) family.</text>
</comment>
<accession>A0ABX0VZK2</accession>
<dbReference type="SUPFAM" id="SSF51735">
    <property type="entry name" value="NAD(P)-binding Rossmann-fold domains"/>
    <property type="match status" value="1"/>
</dbReference>
<organism evidence="3 4">
    <name type="scientific">Marivivens donghaensis</name>
    <dbReference type="NCBI Taxonomy" id="1699413"/>
    <lineage>
        <taxon>Bacteria</taxon>
        <taxon>Pseudomonadati</taxon>
        <taxon>Pseudomonadota</taxon>
        <taxon>Alphaproteobacteria</taxon>
        <taxon>Rhodobacterales</taxon>
        <taxon>Paracoccaceae</taxon>
        <taxon>Marivivens group</taxon>
        <taxon>Marivivens</taxon>
    </lineage>
</organism>
<dbReference type="Pfam" id="PF13561">
    <property type="entry name" value="adh_short_C2"/>
    <property type="match status" value="1"/>
</dbReference>
<protein>
    <submittedName>
        <fullName evidence="3">SDR family oxidoreductase</fullName>
    </submittedName>
</protein>